<feature type="binding site" evidence="3">
    <location>
        <position position="69"/>
    </location>
    <ligand>
        <name>Zn(2+)</name>
        <dbReference type="ChEBI" id="CHEBI:29105"/>
        <label>2</label>
    </ligand>
</feature>
<evidence type="ECO:0000313" key="4">
    <source>
        <dbReference type="EMBL" id="CAD7248560.1"/>
    </source>
</evidence>
<keyword evidence="2" id="KW-0597">Phosphoprotein</keyword>
<feature type="binding site" evidence="3">
    <location>
        <position position="193"/>
    </location>
    <ligand>
        <name>Zn(2+)</name>
        <dbReference type="ChEBI" id="CHEBI:29105"/>
        <label>2</label>
    </ligand>
</feature>
<comment type="cofactor">
    <cofactor evidence="3">
        <name>Zn(2+)</name>
        <dbReference type="ChEBI" id="CHEBI:29105"/>
    </cofactor>
    <text evidence="3">Binds 2 Zn(2+) ions.</text>
</comment>
<dbReference type="Gene3D" id="3.40.720.10">
    <property type="entry name" value="Alkaline Phosphatase, subunit A"/>
    <property type="match status" value="1"/>
</dbReference>
<dbReference type="GO" id="GO:0004035">
    <property type="term" value="F:alkaline phosphatase activity"/>
    <property type="evidence" value="ECO:0007669"/>
    <property type="project" value="UniProtKB-EC"/>
</dbReference>
<organism evidence="4">
    <name type="scientific">Darwinula stevensoni</name>
    <dbReference type="NCBI Taxonomy" id="69355"/>
    <lineage>
        <taxon>Eukaryota</taxon>
        <taxon>Metazoa</taxon>
        <taxon>Ecdysozoa</taxon>
        <taxon>Arthropoda</taxon>
        <taxon>Crustacea</taxon>
        <taxon>Oligostraca</taxon>
        <taxon>Ostracoda</taxon>
        <taxon>Podocopa</taxon>
        <taxon>Podocopida</taxon>
        <taxon>Darwinulocopina</taxon>
        <taxon>Darwinuloidea</taxon>
        <taxon>Darwinulidae</taxon>
        <taxon>Darwinula</taxon>
    </lineage>
</organism>
<keyword evidence="5" id="KW-1185">Reference proteome</keyword>
<dbReference type="Pfam" id="PF00245">
    <property type="entry name" value="Alk_phosphatase"/>
    <property type="match status" value="1"/>
</dbReference>
<feature type="binding site" evidence="3">
    <location>
        <position position="109"/>
    </location>
    <ligand>
        <name>Zn(2+)</name>
        <dbReference type="ChEBI" id="CHEBI:29105"/>
        <label>2</label>
    </ligand>
</feature>
<evidence type="ECO:0000256" key="3">
    <source>
        <dbReference type="PIRSR" id="PIRSR601952-2"/>
    </source>
</evidence>
<dbReference type="SMART" id="SM00098">
    <property type="entry name" value="alkPPc"/>
    <property type="match status" value="1"/>
</dbReference>
<dbReference type="EMBL" id="LR901420">
    <property type="protein sequence ID" value="CAD7248560.1"/>
    <property type="molecule type" value="Genomic_DNA"/>
</dbReference>
<sequence>MVVDGNEKKDHVLGLFANSHMSYELDRKKDPKTTEPSIAEMTRFAIRNLKNRAGFFLMVEGARIDHALHDTMAKKSLEDVLAMEEAVDAAMEELGSELDETLVVVTADHSHVMTINGYPKRGNPILGISEISKIQNLPYTTLMFTNGGYWKYKVDPNNSSQVIWENVTEEVAAGDDYHQLQAVFRGDGDTETHGGEDIAVFARGPWSHLFVGLHEQPYIAHVMAHAACIGPYPHGEHCHGATSGSRFAAGGHHSGLVTLFLILASLVWRFNCI</sequence>
<feature type="binding site" evidence="3">
    <location>
        <position position="108"/>
    </location>
    <ligand>
        <name>Zn(2+)</name>
        <dbReference type="ChEBI" id="CHEBI:29105"/>
        <label>2</label>
    </ligand>
</feature>
<dbReference type="InterPro" id="IPR001952">
    <property type="entry name" value="Alkaline_phosphatase"/>
</dbReference>
<dbReference type="EC" id="3.1.3.1" evidence="1"/>
<dbReference type="OrthoDB" id="6373037at2759"/>
<dbReference type="EMBL" id="CAJPEV010001903">
    <property type="protein sequence ID" value="CAG0894800.1"/>
    <property type="molecule type" value="Genomic_DNA"/>
</dbReference>
<dbReference type="PANTHER" id="PTHR11596:SF5">
    <property type="entry name" value="ALKALINE PHOSPHATASE"/>
    <property type="match status" value="1"/>
</dbReference>
<gene>
    <name evidence="4" type="ORF">DSTB1V02_LOCUS8372</name>
</gene>
<feature type="binding site" evidence="3">
    <location>
        <position position="60"/>
    </location>
    <ligand>
        <name>Mg(2+)</name>
        <dbReference type="ChEBI" id="CHEBI:18420"/>
    </ligand>
</feature>
<keyword evidence="3" id="KW-0862">Zinc</keyword>
<evidence type="ECO:0000256" key="2">
    <source>
        <dbReference type="ARBA" id="ARBA00022553"/>
    </source>
</evidence>
<evidence type="ECO:0000256" key="1">
    <source>
        <dbReference type="ARBA" id="ARBA00012647"/>
    </source>
</evidence>
<dbReference type="InterPro" id="IPR017850">
    <property type="entry name" value="Alkaline_phosphatase_core_sf"/>
</dbReference>
<keyword evidence="3" id="KW-0479">Metal-binding</keyword>
<dbReference type="PANTHER" id="PTHR11596">
    <property type="entry name" value="ALKALINE PHOSPHATASE"/>
    <property type="match status" value="1"/>
</dbReference>
<feature type="binding site" evidence="3">
    <location>
        <position position="65"/>
    </location>
    <ligand>
        <name>Zn(2+)</name>
        <dbReference type="ChEBI" id="CHEBI:29105"/>
        <label>2</label>
    </ligand>
</feature>
<dbReference type="SUPFAM" id="SSF53649">
    <property type="entry name" value="Alkaline phosphatase-like"/>
    <property type="match status" value="1"/>
</dbReference>
<name>A0A7R8XET9_9CRUS</name>
<dbReference type="Proteomes" id="UP000677054">
    <property type="component" value="Unassembled WGS sequence"/>
</dbReference>
<evidence type="ECO:0000313" key="5">
    <source>
        <dbReference type="Proteomes" id="UP000677054"/>
    </source>
</evidence>
<accession>A0A7R8XET9</accession>
<reference evidence="4" key="1">
    <citation type="submission" date="2020-11" db="EMBL/GenBank/DDBJ databases">
        <authorList>
            <person name="Tran Van P."/>
        </authorList>
    </citation>
    <scope>NUCLEOTIDE SEQUENCE</scope>
</reference>
<keyword evidence="3" id="KW-0460">Magnesium</keyword>
<proteinExistence type="predicted"/>
<comment type="cofactor">
    <cofactor evidence="3">
        <name>Mg(2+)</name>
        <dbReference type="ChEBI" id="CHEBI:18420"/>
    </cofactor>
    <text evidence="3">Binds 1 Mg(2+) ion.</text>
</comment>
<protein>
    <recommendedName>
        <fullName evidence="1">alkaline phosphatase</fullName>
        <ecNumber evidence="1">3.1.3.1</ecNumber>
    </recommendedName>
</protein>
<dbReference type="AlphaFoldDB" id="A0A7R8XET9"/>
<dbReference type="GO" id="GO:0046872">
    <property type="term" value="F:metal ion binding"/>
    <property type="evidence" value="ECO:0007669"/>
    <property type="project" value="UniProtKB-KW"/>
</dbReference>